<dbReference type="RefSeq" id="WP_308863248.1">
    <property type="nucleotide sequence ID" value="NZ_JAVHUL010000006.1"/>
</dbReference>
<evidence type="ECO:0000313" key="2">
    <source>
        <dbReference type="Proteomes" id="UP001230915"/>
    </source>
</evidence>
<protein>
    <submittedName>
        <fullName evidence="1">Uncharacterized protein</fullName>
    </submittedName>
</protein>
<proteinExistence type="predicted"/>
<comment type="caution">
    <text evidence="1">The sequence shown here is derived from an EMBL/GenBank/DDBJ whole genome shotgun (WGS) entry which is preliminary data.</text>
</comment>
<reference evidence="1 2" key="1">
    <citation type="submission" date="2023-08" db="EMBL/GenBank/DDBJ databases">
        <title>Mesonia sp. MT50, isolated from deep-sea sediment of the Mariana Trench.</title>
        <authorList>
            <person name="Fu H."/>
        </authorList>
    </citation>
    <scope>NUCLEOTIDE SEQUENCE [LARGE SCALE GENOMIC DNA]</scope>
    <source>
        <strain evidence="1 2">MT50</strain>
    </source>
</reference>
<evidence type="ECO:0000313" key="1">
    <source>
        <dbReference type="EMBL" id="MDQ7916596.1"/>
    </source>
</evidence>
<dbReference type="Proteomes" id="UP001230915">
    <property type="component" value="Unassembled WGS sequence"/>
</dbReference>
<dbReference type="EMBL" id="JAVHUL010000006">
    <property type="protein sequence ID" value="MDQ7916596.1"/>
    <property type="molecule type" value="Genomic_DNA"/>
</dbReference>
<gene>
    <name evidence="1" type="ORF">RBU60_03340</name>
</gene>
<accession>A0ABU1A010</accession>
<keyword evidence="2" id="KW-1185">Reference proteome</keyword>
<name>A0ABU1A010_9FLAO</name>
<organism evidence="1 2">
    <name type="scientific">Mesonia profundi</name>
    <dbReference type="NCBI Taxonomy" id="3070998"/>
    <lineage>
        <taxon>Bacteria</taxon>
        <taxon>Pseudomonadati</taxon>
        <taxon>Bacteroidota</taxon>
        <taxon>Flavobacteriia</taxon>
        <taxon>Flavobacteriales</taxon>
        <taxon>Flavobacteriaceae</taxon>
        <taxon>Mesonia</taxon>
    </lineage>
</organism>
<sequence length="176" mass="20170">MDKLKEVGIRIFFGMMYRIKIYSIFMAMKKMILLIGIIGMSFSIQAQQKVTPPVIVKKLEMGKSLQVHEDFSFDFVKVTEDSRCPTGTECVWAGQAKVVVMWCKDGKEIGQKEITFKGNSLQNDPIEVAIAKTKSIFIYQLNPYPASSEKENLTYSLQVTEHLPKEKREVKNIRTH</sequence>